<evidence type="ECO:0000313" key="3">
    <source>
        <dbReference type="Proteomes" id="UP001603857"/>
    </source>
</evidence>
<feature type="domain" description="E3 UFM1-protein ligase 1-like" evidence="1">
    <location>
        <begin position="6"/>
        <end position="137"/>
    </location>
</feature>
<dbReference type="EMBL" id="JBGMDY010000002">
    <property type="protein sequence ID" value="KAL2345058.1"/>
    <property type="molecule type" value="Genomic_DNA"/>
</dbReference>
<dbReference type="Proteomes" id="UP001603857">
    <property type="component" value="Unassembled WGS sequence"/>
</dbReference>
<comment type="caution">
    <text evidence="2">The sequence shown here is derived from an EMBL/GenBank/DDBJ whole genome shotgun (WGS) entry which is preliminary data.</text>
</comment>
<dbReference type="PANTHER" id="PTHR31057:SF0">
    <property type="entry name" value="E3 UFM1-PROTEIN LIGASE 1"/>
    <property type="match status" value="1"/>
</dbReference>
<evidence type="ECO:0000259" key="1">
    <source>
        <dbReference type="Pfam" id="PF23659"/>
    </source>
</evidence>
<name>A0ABD1NAB6_9FABA</name>
<reference evidence="2 3" key="1">
    <citation type="submission" date="2024-08" db="EMBL/GenBank/DDBJ databases">
        <title>Insights into the chromosomal genome structure of Flemingia macrophylla.</title>
        <authorList>
            <person name="Ding Y."/>
            <person name="Zhao Y."/>
            <person name="Bi W."/>
            <person name="Wu M."/>
            <person name="Zhao G."/>
            <person name="Gong Y."/>
            <person name="Li W."/>
            <person name="Zhang P."/>
        </authorList>
    </citation>
    <scope>NUCLEOTIDE SEQUENCE [LARGE SCALE GENOMIC DNA]</scope>
    <source>
        <strain evidence="2">DYQJB</strain>
        <tissue evidence="2">Leaf</tissue>
    </source>
</reference>
<accession>A0ABD1NAB6</accession>
<dbReference type="AlphaFoldDB" id="A0ABD1NAB6"/>
<dbReference type="InterPro" id="IPR018611">
    <property type="entry name" value="Ufl1"/>
</dbReference>
<evidence type="ECO:0000313" key="2">
    <source>
        <dbReference type="EMBL" id="KAL2345058.1"/>
    </source>
</evidence>
<dbReference type="InterPro" id="IPR056580">
    <property type="entry name" value="Ufl1_dom"/>
</dbReference>
<keyword evidence="3" id="KW-1185">Reference proteome</keyword>
<protein>
    <recommendedName>
        <fullName evidence="1">E3 UFM1-protein ligase 1-like domain-containing protein</fullName>
    </recommendedName>
</protein>
<dbReference type="PANTHER" id="PTHR31057">
    <property type="entry name" value="E3 UFM1-PROTEIN LIGASE 1"/>
    <property type="match status" value="1"/>
</dbReference>
<gene>
    <name evidence="2" type="ORF">Fmac_006343</name>
</gene>
<organism evidence="2 3">
    <name type="scientific">Flemingia macrophylla</name>
    <dbReference type="NCBI Taxonomy" id="520843"/>
    <lineage>
        <taxon>Eukaryota</taxon>
        <taxon>Viridiplantae</taxon>
        <taxon>Streptophyta</taxon>
        <taxon>Embryophyta</taxon>
        <taxon>Tracheophyta</taxon>
        <taxon>Spermatophyta</taxon>
        <taxon>Magnoliopsida</taxon>
        <taxon>eudicotyledons</taxon>
        <taxon>Gunneridae</taxon>
        <taxon>Pentapetalae</taxon>
        <taxon>rosids</taxon>
        <taxon>fabids</taxon>
        <taxon>Fabales</taxon>
        <taxon>Fabaceae</taxon>
        <taxon>Papilionoideae</taxon>
        <taxon>50 kb inversion clade</taxon>
        <taxon>NPAAA clade</taxon>
        <taxon>indigoferoid/millettioid clade</taxon>
        <taxon>Phaseoleae</taxon>
        <taxon>Flemingia</taxon>
    </lineage>
</organism>
<dbReference type="Pfam" id="PF23659">
    <property type="entry name" value="UFL1"/>
    <property type="match status" value="1"/>
</dbReference>
<sequence length="246" mass="27840">MITTTYGHSAAVRKALELFEDDQSTFVVLHRHLLRSVAAPMVDILLRNLDEHNKLKNGLEVQEASNSEYVFLSPGDRTTICKSFPGSLANKALAVVEALEGKVSISNSETIIDVKSVEIFMAAFRMVTEESGLPSKNLDKKLERTLLHSYRKIYILYMIDDSKFEFMPFVCLNGDISTDLGTNGYIDETLTKKLRCWRLKWIVNGRGRGCHRGGWRVRKWVERGMNVPPRVGHALTILGLQDKNAR</sequence>
<proteinExistence type="predicted"/>